<dbReference type="EMBL" id="MW460248">
    <property type="protein sequence ID" value="QSL99591.1"/>
    <property type="molecule type" value="Genomic_DNA"/>
</dbReference>
<organism evidence="1 2">
    <name type="scientific">Mycobacterium phage Maco2</name>
    <dbReference type="NCBI Taxonomy" id="2805749"/>
    <lineage>
        <taxon>Viruses</taxon>
        <taxon>Duplodnaviria</taxon>
        <taxon>Heunggongvirae</taxon>
        <taxon>Uroviricota</taxon>
        <taxon>Caudoviricetes</taxon>
        <taxon>Mapvirus</taxon>
        <taxon>Mapvirus Ff47</taxon>
    </lineage>
</organism>
<accession>A0A899IM85</accession>
<protein>
    <submittedName>
        <fullName evidence="1">Uncharacterized protein</fullName>
    </submittedName>
</protein>
<dbReference type="Proteomes" id="UP000663627">
    <property type="component" value="Segment"/>
</dbReference>
<name>A0A899IM85_9CAUD</name>
<evidence type="ECO:0000313" key="2">
    <source>
        <dbReference type="Proteomes" id="UP000663627"/>
    </source>
</evidence>
<evidence type="ECO:0000313" key="1">
    <source>
        <dbReference type="EMBL" id="QSL99591.1"/>
    </source>
</evidence>
<sequence>MPTDDYDSLMSDIDSLISEDLERGERDEAHQANPDPCPHCNQMWHGLPITRRMVEMREEYLEHQQEILDGYREGEPGEIDYAHWVMPEDYSYATDDSHVFCPGSDVQGPNPPDQIWDKRHRLQYYGNEGRYRQKHYKTYRFQPPSWDEWDIAVDVTHEFAESRYPRSRFPVHTRQTMTVEHREAFSMRELRERGVDYRQLTDGQWLLQDQSYWIPPVTSFDYTEMVVQSTDPKEPPTYFEIVTSQRILERYHWLTFIAREMPTSPVSYTATEYQKTWTLKGLAQK</sequence>
<reference evidence="1" key="1">
    <citation type="submission" date="2021-01" db="EMBL/GenBank/DDBJ databases">
        <authorList>
            <person name="Rakov C."/>
            <person name="Yerushalmy O."/>
            <person name="Alkalay-Oren S."/>
            <person name="Coppenhagen-Glazer S."/>
            <person name="Hazan R."/>
        </authorList>
    </citation>
    <scope>NUCLEOTIDE SEQUENCE</scope>
</reference>
<proteinExistence type="predicted"/>